<organism evidence="16 17">
    <name type="scientific">Quercus lobata</name>
    <name type="common">Valley oak</name>
    <dbReference type="NCBI Taxonomy" id="97700"/>
    <lineage>
        <taxon>Eukaryota</taxon>
        <taxon>Viridiplantae</taxon>
        <taxon>Streptophyta</taxon>
        <taxon>Embryophyta</taxon>
        <taxon>Tracheophyta</taxon>
        <taxon>Spermatophyta</taxon>
        <taxon>Magnoliopsida</taxon>
        <taxon>eudicotyledons</taxon>
        <taxon>Gunneridae</taxon>
        <taxon>Pentapetalae</taxon>
        <taxon>rosids</taxon>
        <taxon>fabids</taxon>
        <taxon>Fagales</taxon>
        <taxon>Fagaceae</taxon>
        <taxon>Quercus</taxon>
    </lineage>
</organism>
<evidence type="ECO:0000256" key="2">
    <source>
        <dbReference type="ARBA" id="ARBA00009592"/>
    </source>
</evidence>
<dbReference type="FunFam" id="3.80.10.10:FF:000233">
    <property type="entry name" value="Leucine-rich repeat receptor-like protein kinase TDR"/>
    <property type="match status" value="1"/>
</dbReference>
<dbReference type="Pfam" id="PF13855">
    <property type="entry name" value="LRR_8"/>
    <property type="match status" value="1"/>
</dbReference>
<dbReference type="RefSeq" id="XP_030958435.1">
    <property type="nucleotide sequence ID" value="XM_031102575.1"/>
</dbReference>
<dbReference type="InterPro" id="IPR055414">
    <property type="entry name" value="LRR_R13L4/SHOC2-like"/>
</dbReference>
<keyword evidence="4" id="KW-0433">Leucine-rich repeat</keyword>
<dbReference type="InterPro" id="IPR013210">
    <property type="entry name" value="LRR_N_plant-typ"/>
</dbReference>
<dbReference type="OrthoDB" id="676979at2759"/>
<reference evidence="16 17" key="1">
    <citation type="journal article" date="2016" name="G3 (Bethesda)">
        <title>First Draft Assembly and Annotation of the Genome of a California Endemic Oak Quercus lobata Nee (Fagaceae).</title>
        <authorList>
            <person name="Sork V.L."/>
            <person name="Fitz-Gibbon S.T."/>
            <person name="Puiu D."/>
            <person name="Crepeau M."/>
            <person name="Gugger P.F."/>
            <person name="Sherman R."/>
            <person name="Stevens K."/>
            <person name="Langley C.H."/>
            <person name="Pellegrini M."/>
            <person name="Salzberg S.L."/>
        </authorList>
    </citation>
    <scope>NUCLEOTIDE SEQUENCE [LARGE SCALE GENOMIC DNA]</scope>
    <source>
        <strain evidence="16 17">cv. SW786</strain>
    </source>
</reference>
<sequence>MFMLIRLLYILPLFHLIHTFPSKQPLCHDDESSALLHFKESFIINNSASSDPDAYPRVRSWRLEGENSDCCSWDGVDCDEDTGHVIGLDLSSSCLYGSINSNSTLFRLVHLQSLNLAYNHFNYSQIPSQLGNLSRLTYLNLSSSMFSGQIPFEVSKLSQLSSLDLCCNYDLFSDKYFLQFNELSLTSLVGNLTRIENLDLSGVNIFSTVPNIFANLSNLRTLYLHDCGMHGQFPPGIFKLPNLRVLDVKYNQDLTGSWPDFQYWSSRLKELDLGRTSFTGELPASMGNFGSLIGLDIVDCNFSGSIPSSIGNLTNLIYLRLSNNILVGNIPSSIGNLIQLTFLDLGHNQLSGPIPFGLLNLTQLTMINLGYNQLTGPIPFGLMNLTQLNILALVGNVFQGQFPMSIINLKSLNLLDISDNYLSGILSICNMTSLHILDVSNNYFSGSIPQCLNNMVQGSKLRMISLRGNKLQGLLPRSLANCSMLEAIDVSNNQFNDTFPSWLGNLPNLKLILLQFNKFYGQILESPETNYHFCNLQILDLSNNKFTGKLPLNPFRNWNALKLVNESHLTYIHAEISSIVGIYYMSYYFTYKMKITNKGLDMAYDEVLEIFRVIDVSSNRFVGEIPDFIGDLKGLRMLNLSNNFLTGHIPPSLGNLTMLESLDLSQNRLSGEIPSQLTQLTFLELFNVSHNHLTGFIPQGKQFDTFENSSFEGNSGLCGNPLSKKCWISDPSSLSPSPSISEQNQDFPGSLFEFGWKIVLVGYGFGLIVGMIIGNTMATRKHVYWLMMTFGLRQRLR</sequence>
<keyword evidence="5 12" id="KW-0812">Transmembrane</keyword>
<dbReference type="InterPro" id="IPR046956">
    <property type="entry name" value="RLP23-like"/>
</dbReference>
<proteinExistence type="inferred from homology"/>
<evidence type="ECO:0000259" key="15">
    <source>
        <dbReference type="Pfam" id="PF23598"/>
    </source>
</evidence>
<name>A0A7N2L5C6_QUELO</name>
<reference evidence="16" key="2">
    <citation type="submission" date="2021-01" db="UniProtKB">
        <authorList>
            <consortium name="EnsemblPlants"/>
        </authorList>
    </citation>
    <scope>IDENTIFICATION</scope>
</reference>
<gene>
    <name evidence="16" type="primary">LOC115980312</name>
</gene>
<keyword evidence="6 13" id="KW-0732">Signal</keyword>
<evidence type="ECO:0000313" key="17">
    <source>
        <dbReference type="Proteomes" id="UP000594261"/>
    </source>
</evidence>
<evidence type="ECO:0000256" key="5">
    <source>
        <dbReference type="ARBA" id="ARBA00022692"/>
    </source>
</evidence>
<dbReference type="Pfam" id="PF23598">
    <property type="entry name" value="LRR_14"/>
    <property type="match status" value="1"/>
</dbReference>
<accession>A0A7N2L5C6</accession>
<evidence type="ECO:0000256" key="9">
    <source>
        <dbReference type="ARBA" id="ARBA00023136"/>
    </source>
</evidence>
<evidence type="ECO:0000256" key="1">
    <source>
        <dbReference type="ARBA" id="ARBA00004251"/>
    </source>
</evidence>
<dbReference type="AlphaFoldDB" id="A0A7N2L5C6"/>
<evidence type="ECO:0000256" key="4">
    <source>
        <dbReference type="ARBA" id="ARBA00022614"/>
    </source>
</evidence>
<feature type="chain" id="PRO_5029906950" description="Leucine-rich repeat-containing N-terminal plant-type domain-containing protein" evidence="13">
    <location>
        <begin position="20"/>
        <end position="797"/>
    </location>
</feature>
<evidence type="ECO:0000256" key="3">
    <source>
        <dbReference type="ARBA" id="ARBA00022475"/>
    </source>
</evidence>
<dbReference type="InterPro" id="IPR003591">
    <property type="entry name" value="Leu-rich_rpt_typical-subtyp"/>
</dbReference>
<evidence type="ECO:0000256" key="8">
    <source>
        <dbReference type="ARBA" id="ARBA00022989"/>
    </source>
</evidence>
<dbReference type="KEGG" id="qlo:115980312"/>
<dbReference type="Pfam" id="PF00560">
    <property type="entry name" value="LRR_1"/>
    <property type="match status" value="1"/>
</dbReference>
<evidence type="ECO:0000256" key="11">
    <source>
        <dbReference type="ARBA" id="ARBA00023180"/>
    </source>
</evidence>
<dbReference type="InterPro" id="IPR032675">
    <property type="entry name" value="LRR_dom_sf"/>
</dbReference>
<evidence type="ECO:0000256" key="7">
    <source>
        <dbReference type="ARBA" id="ARBA00022737"/>
    </source>
</evidence>
<dbReference type="PANTHER" id="PTHR48061:SF12">
    <property type="entry name" value="DISEASE RESISTANCE LIKE PROTEIN"/>
    <property type="match status" value="1"/>
</dbReference>
<dbReference type="GO" id="GO:0005886">
    <property type="term" value="C:plasma membrane"/>
    <property type="evidence" value="ECO:0007669"/>
    <property type="project" value="UniProtKB-SubCell"/>
</dbReference>
<keyword evidence="10" id="KW-0675">Receptor</keyword>
<dbReference type="OMA" id="WIAMKSF"/>
<feature type="transmembrane region" description="Helical" evidence="12">
    <location>
        <begin position="754"/>
        <end position="778"/>
    </location>
</feature>
<dbReference type="PRINTS" id="PR00019">
    <property type="entry name" value="LEURICHRPT"/>
</dbReference>
<dbReference type="Gramene" id="QL03p010813:mrna">
    <property type="protein sequence ID" value="QL03p010813:mrna:CDS:1"/>
    <property type="gene ID" value="QL03p010813"/>
</dbReference>
<evidence type="ECO:0000313" key="16">
    <source>
        <dbReference type="EnsemblPlants" id="QL03p010813:mrna:CDS:1"/>
    </source>
</evidence>
<keyword evidence="7" id="KW-0677">Repeat</keyword>
<keyword evidence="9 12" id="KW-0472">Membrane</keyword>
<evidence type="ECO:0000256" key="12">
    <source>
        <dbReference type="SAM" id="Phobius"/>
    </source>
</evidence>
<dbReference type="Pfam" id="PF08263">
    <property type="entry name" value="LRRNT_2"/>
    <property type="match status" value="1"/>
</dbReference>
<evidence type="ECO:0000256" key="13">
    <source>
        <dbReference type="SAM" id="SignalP"/>
    </source>
</evidence>
<dbReference type="InterPro" id="IPR001611">
    <property type="entry name" value="Leu-rich_rpt"/>
</dbReference>
<dbReference type="Gene3D" id="3.80.10.10">
    <property type="entry name" value="Ribonuclease Inhibitor"/>
    <property type="match status" value="4"/>
</dbReference>
<feature type="signal peptide" evidence="13">
    <location>
        <begin position="1"/>
        <end position="19"/>
    </location>
</feature>
<dbReference type="Proteomes" id="UP000594261">
    <property type="component" value="Chromosome 3"/>
</dbReference>
<dbReference type="FunCoup" id="A0A7N2L5C6">
    <property type="interactions" value="314"/>
</dbReference>
<evidence type="ECO:0000256" key="10">
    <source>
        <dbReference type="ARBA" id="ARBA00023170"/>
    </source>
</evidence>
<dbReference type="SUPFAM" id="SSF52047">
    <property type="entry name" value="RNI-like"/>
    <property type="match status" value="1"/>
</dbReference>
<dbReference type="SUPFAM" id="SSF52058">
    <property type="entry name" value="L domain-like"/>
    <property type="match status" value="2"/>
</dbReference>
<dbReference type="FunFam" id="3.80.10.10:FF:000111">
    <property type="entry name" value="LRR receptor-like serine/threonine-protein kinase ERECTA"/>
    <property type="match status" value="1"/>
</dbReference>
<protein>
    <recommendedName>
        <fullName evidence="18">Leucine-rich repeat-containing N-terminal plant-type domain-containing protein</fullName>
    </recommendedName>
</protein>
<feature type="domain" description="Leucine-rich repeat-containing N-terminal plant-type" evidence="14">
    <location>
        <begin position="28"/>
        <end position="79"/>
    </location>
</feature>
<comment type="subcellular location">
    <subcellularLocation>
        <location evidence="1">Cell membrane</location>
        <topology evidence="1">Single-pass type I membrane protein</topology>
    </subcellularLocation>
</comment>
<evidence type="ECO:0000259" key="14">
    <source>
        <dbReference type="Pfam" id="PF08263"/>
    </source>
</evidence>
<dbReference type="PANTHER" id="PTHR48061">
    <property type="entry name" value="LEUCINE-RICH REPEAT RECEPTOR PROTEIN KINASE EMS1-LIKE-RELATED"/>
    <property type="match status" value="1"/>
</dbReference>
<keyword evidence="8 12" id="KW-1133">Transmembrane helix</keyword>
<keyword evidence="17" id="KW-1185">Reference proteome</keyword>
<evidence type="ECO:0008006" key="18">
    <source>
        <dbReference type="Google" id="ProtNLM"/>
    </source>
</evidence>
<keyword evidence="11" id="KW-0325">Glycoprotein</keyword>
<dbReference type="EMBL" id="LRBV02000003">
    <property type="status" value="NOT_ANNOTATED_CDS"/>
    <property type="molecule type" value="Genomic_DNA"/>
</dbReference>
<feature type="domain" description="Disease resistance R13L4/SHOC-2-like LRR" evidence="15">
    <location>
        <begin position="285"/>
        <end position="542"/>
    </location>
</feature>
<keyword evidence="3" id="KW-1003">Cell membrane</keyword>
<evidence type="ECO:0000256" key="6">
    <source>
        <dbReference type="ARBA" id="ARBA00022729"/>
    </source>
</evidence>
<dbReference type="GeneID" id="115980312"/>
<dbReference type="SMART" id="SM00369">
    <property type="entry name" value="LRR_TYP"/>
    <property type="match status" value="8"/>
</dbReference>
<dbReference type="InParanoid" id="A0A7N2L5C6"/>
<dbReference type="GO" id="GO:0009791">
    <property type="term" value="P:post-embryonic development"/>
    <property type="evidence" value="ECO:0007669"/>
    <property type="project" value="UniProtKB-ARBA"/>
</dbReference>
<dbReference type="EnsemblPlants" id="QL03p010813:mrna">
    <property type="protein sequence ID" value="QL03p010813:mrna:CDS:1"/>
    <property type="gene ID" value="QL03p010813"/>
</dbReference>
<comment type="similarity">
    <text evidence="2">Belongs to the RLP family.</text>
</comment>